<protein>
    <submittedName>
        <fullName evidence="3">Uncharacterized protein</fullName>
    </submittedName>
</protein>
<accession>A0A9P0NUB6</accession>
<dbReference type="PANTHER" id="PTHR12236">
    <property type="entry name" value="STRUCTURAL CONTITUENT OF CUTICLE"/>
    <property type="match status" value="1"/>
</dbReference>
<organism evidence="3 4">
    <name type="scientific">Aphis gossypii</name>
    <name type="common">Cotton aphid</name>
    <dbReference type="NCBI Taxonomy" id="80765"/>
    <lineage>
        <taxon>Eukaryota</taxon>
        <taxon>Metazoa</taxon>
        <taxon>Ecdysozoa</taxon>
        <taxon>Arthropoda</taxon>
        <taxon>Hexapoda</taxon>
        <taxon>Insecta</taxon>
        <taxon>Pterygota</taxon>
        <taxon>Neoptera</taxon>
        <taxon>Paraneoptera</taxon>
        <taxon>Hemiptera</taxon>
        <taxon>Sternorrhyncha</taxon>
        <taxon>Aphidomorpha</taxon>
        <taxon>Aphidoidea</taxon>
        <taxon>Aphididae</taxon>
        <taxon>Aphidini</taxon>
        <taxon>Aphis</taxon>
        <taxon>Aphis</taxon>
    </lineage>
</organism>
<dbReference type="AlphaFoldDB" id="A0A9P0NUB6"/>
<keyword evidence="1 2" id="KW-0193">Cuticle</keyword>
<dbReference type="InterPro" id="IPR051217">
    <property type="entry name" value="Insect_Cuticle_Struc_Prot"/>
</dbReference>
<sequence length="213" mass="24011">MAYAIAVMHRLPATSKHRILCHGVSINVLMDNLFSNQLKKVLSCLLLMVSISLSRSRYPGRPDIDYYVPASYAYKYGVHDPATGDIKHQSEERTGDVVRGQYSLVEPDGTVRTVDYTADPVNGFNAVVSKSGKPKKPRYVVKTVPTVTAAAVDIVEDPYSARGPITFPKNVQEDFSISAPVYQEYYDATAIRPYEINPRYIKHSNYYKEYLNY</sequence>
<dbReference type="InterPro" id="IPR000618">
    <property type="entry name" value="Insect_cuticle"/>
</dbReference>
<keyword evidence="4" id="KW-1185">Reference proteome</keyword>
<dbReference type="PROSITE" id="PS51155">
    <property type="entry name" value="CHIT_BIND_RR_2"/>
    <property type="match status" value="1"/>
</dbReference>
<evidence type="ECO:0000256" key="1">
    <source>
        <dbReference type="ARBA" id="ARBA00022460"/>
    </source>
</evidence>
<dbReference type="GO" id="GO:0042302">
    <property type="term" value="F:structural constituent of cuticle"/>
    <property type="evidence" value="ECO:0007669"/>
    <property type="project" value="UniProtKB-UniRule"/>
</dbReference>
<reference evidence="3" key="1">
    <citation type="submission" date="2022-02" db="EMBL/GenBank/DDBJ databases">
        <authorList>
            <person name="King R."/>
        </authorList>
    </citation>
    <scope>NUCLEOTIDE SEQUENCE</scope>
</reference>
<name>A0A9P0NUB6_APHGO</name>
<evidence type="ECO:0000313" key="3">
    <source>
        <dbReference type="EMBL" id="CAH1738716.1"/>
    </source>
</evidence>
<proteinExistence type="predicted"/>
<dbReference type="PANTHER" id="PTHR12236:SF95">
    <property type="entry name" value="CUTICULAR PROTEIN 76BD, ISOFORM C-RELATED"/>
    <property type="match status" value="1"/>
</dbReference>
<gene>
    <name evidence="3" type="ORF">APHIGO_LOCUS11993</name>
</gene>
<evidence type="ECO:0000313" key="4">
    <source>
        <dbReference type="Proteomes" id="UP001154329"/>
    </source>
</evidence>
<dbReference type="GO" id="GO:0031012">
    <property type="term" value="C:extracellular matrix"/>
    <property type="evidence" value="ECO:0007669"/>
    <property type="project" value="TreeGrafter"/>
</dbReference>
<dbReference type="PRINTS" id="PR00947">
    <property type="entry name" value="CUTICLE"/>
</dbReference>
<dbReference type="GO" id="GO:0005615">
    <property type="term" value="C:extracellular space"/>
    <property type="evidence" value="ECO:0007669"/>
    <property type="project" value="TreeGrafter"/>
</dbReference>
<dbReference type="Proteomes" id="UP001154329">
    <property type="component" value="Chromosome 4"/>
</dbReference>
<dbReference type="OrthoDB" id="6427684at2759"/>
<dbReference type="EMBL" id="OU899037">
    <property type="protein sequence ID" value="CAH1738716.1"/>
    <property type="molecule type" value="Genomic_DNA"/>
</dbReference>
<dbReference type="InterPro" id="IPR031311">
    <property type="entry name" value="CHIT_BIND_RR_consensus"/>
</dbReference>
<reference evidence="3" key="2">
    <citation type="submission" date="2022-10" db="EMBL/GenBank/DDBJ databases">
        <authorList>
            <consortium name="ENA_rothamsted_submissions"/>
            <consortium name="culmorum"/>
            <person name="King R."/>
        </authorList>
    </citation>
    <scope>NUCLEOTIDE SEQUENCE</scope>
</reference>
<dbReference type="PROSITE" id="PS00233">
    <property type="entry name" value="CHIT_BIND_RR_1"/>
    <property type="match status" value="1"/>
</dbReference>
<evidence type="ECO:0000256" key="2">
    <source>
        <dbReference type="PROSITE-ProRule" id="PRU00497"/>
    </source>
</evidence>
<dbReference type="Pfam" id="PF00379">
    <property type="entry name" value="Chitin_bind_4"/>
    <property type="match status" value="1"/>
</dbReference>